<keyword evidence="9" id="KW-0482">Metalloprotease</keyword>
<evidence type="ECO:0000259" key="13">
    <source>
        <dbReference type="PROSITE" id="PS52035"/>
    </source>
</evidence>
<dbReference type="SMART" id="SM00631">
    <property type="entry name" value="Zn_pept"/>
    <property type="match status" value="1"/>
</dbReference>
<dbReference type="InterPro" id="IPR036990">
    <property type="entry name" value="M14A-like_propep"/>
</dbReference>
<evidence type="ECO:0000256" key="10">
    <source>
        <dbReference type="ARBA" id="ARBA00023157"/>
    </source>
</evidence>
<comment type="cofactor">
    <cofactor evidence="1">
        <name>Zn(2+)</name>
        <dbReference type="ChEBI" id="CHEBI:29105"/>
    </cofactor>
</comment>
<dbReference type="OrthoDB" id="3626597at2759"/>
<dbReference type="PROSITE" id="PS00132">
    <property type="entry name" value="CARBOXYPEPT_ZN_1"/>
    <property type="match status" value="1"/>
</dbReference>
<evidence type="ECO:0000256" key="11">
    <source>
        <dbReference type="PROSITE-ProRule" id="PRU01379"/>
    </source>
</evidence>
<sequence length="418" mass="46444">MKVLAVCLALFAASLAQVDYEGYHLVNVVPETPEQVEWLLYLDGKDGIDFLKSTHQVGNAAEIIIPKDQVSRTYYLFSKTNMRYFTASTNVADDLKRNFLMRNDKPKVFNINDFNTFEDILAGLDDFVARCPSGASCTLEDIGDTVEGRPIRLLKITKPGDRKIVWFDSAIHAREWLAPATNLKLLDVIISQQDSNAVSLFNKYDFYFVIIMNPDGYVYSWQDSDTRLWRKNRSPNVGSSCVGTDLNRNYDANWLSDGTSTNPCSFTYGGTSAASEKETQAAQNYLRSIGSRVLSLTSIHTTAEMILIPYGHTDDNGECVIPADHQKQMSAANAFADAIENTFSTSWKRGTACLTIYPASGATMDYAYDKAGITYAFTPELRGPGFDPPASAIQLSFQEVWNGVVATIAKIEELESMN</sequence>
<dbReference type="EMBL" id="CAJFCJ010000006">
    <property type="protein sequence ID" value="CAD5116369.1"/>
    <property type="molecule type" value="Genomic_DNA"/>
</dbReference>
<dbReference type="InterPro" id="IPR057247">
    <property type="entry name" value="CARBOXYPEPT_ZN_2"/>
</dbReference>
<dbReference type="Proteomes" id="UP000549394">
    <property type="component" value="Unassembled WGS sequence"/>
</dbReference>
<dbReference type="PRINTS" id="PR00765">
    <property type="entry name" value="CRBOXYPTASEA"/>
</dbReference>
<keyword evidence="5" id="KW-0479">Metal-binding</keyword>
<evidence type="ECO:0000256" key="6">
    <source>
        <dbReference type="ARBA" id="ARBA00022729"/>
    </source>
</evidence>
<dbReference type="SUPFAM" id="SSF54897">
    <property type="entry name" value="Protease propeptides/inhibitors"/>
    <property type="match status" value="1"/>
</dbReference>
<evidence type="ECO:0000313" key="15">
    <source>
        <dbReference type="Proteomes" id="UP000549394"/>
    </source>
</evidence>
<dbReference type="CDD" id="cd03860">
    <property type="entry name" value="M14_CP_A-B_like"/>
    <property type="match status" value="1"/>
</dbReference>
<dbReference type="PANTHER" id="PTHR11705:SF91">
    <property type="entry name" value="FI01817P-RELATED"/>
    <property type="match status" value="1"/>
</dbReference>
<evidence type="ECO:0000256" key="5">
    <source>
        <dbReference type="ARBA" id="ARBA00022723"/>
    </source>
</evidence>
<proteinExistence type="inferred from homology"/>
<feature type="signal peptide" evidence="12">
    <location>
        <begin position="1"/>
        <end position="16"/>
    </location>
</feature>
<evidence type="ECO:0000256" key="7">
    <source>
        <dbReference type="ARBA" id="ARBA00022801"/>
    </source>
</evidence>
<comment type="similarity">
    <text evidence="2 11">Belongs to the peptidase M14 family.</text>
</comment>
<keyword evidence="10" id="KW-1015">Disulfide bond</keyword>
<dbReference type="PANTHER" id="PTHR11705">
    <property type="entry name" value="PROTEASE FAMILY M14 CARBOXYPEPTIDASE A,B"/>
    <property type="match status" value="1"/>
</dbReference>
<evidence type="ECO:0000256" key="12">
    <source>
        <dbReference type="SAM" id="SignalP"/>
    </source>
</evidence>
<dbReference type="Gene3D" id="3.40.630.10">
    <property type="entry name" value="Zn peptidases"/>
    <property type="match status" value="1"/>
</dbReference>
<keyword evidence="7" id="KW-0378">Hydrolase</keyword>
<dbReference type="InterPro" id="IPR000834">
    <property type="entry name" value="Peptidase_M14"/>
</dbReference>
<dbReference type="InterPro" id="IPR057246">
    <property type="entry name" value="CARBOXYPEPT_ZN_1"/>
</dbReference>
<evidence type="ECO:0000256" key="2">
    <source>
        <dbReference type="ARBA" id="ARBA00005988"/>
    </source>
</evidence>
<accession>A0A7I8VP69</accession>
<comment type="caution">
    <text evidence="14">The sequence shown here is derived from an EMBL/GenBank/DDBJ whole genome shotgun (WGS) entry which is preliminary data.</text>
</comment>
<dbReference type="FunFam" id="3.40.630.10:FF:000084">
    <property type="entry name" value="Carboxypeptidase B2"/>
    <property type="match status" value="1"/>
</dbReference>
<dbReference type="SUPFAM" id="SSF53187">
    <property type="entry name" value="Zn-dependent exopeptidases"/>
    <property type="match status" value="1"/>
</dbReference>
<dbReference type="Gene3D" id="3.30.70.340">
    <property type="entry name" value="Metallocarboxypeptidase-like"/>
    <property type="match status" value="1"/>
</dbReference>
<dbReference type="Pfam" id="PF02244">
    <property type="entry name" value="Propep_M14"/>
    <property type="match status" value="1"/>
</dbReference>
<dbReference type="Pfam" id="PF00246">
    <property type="entry name" value="Peptidase_M14"/>
    <property type="match status" value="1"/>
</dbReference>
<keyword evidence="15" id="KW-1185">Reference proteome</keyword>
<organism evidence="14 15">
    <name type="scientific">Dimorphilus gyrociliatus</name>
    <dbReference type="NCBI Taxonomy" id="2664684"/>
    <lineage>
        <taxon>Eukaryota</taxon>
        <taxon>Metazoa</taxon>
        <taxon>Spiralia</taxon>
        <taxon>Lophotrochozoa</taxon>
        <taxon>Annelida</taxon>
        <taxon>Polychaeta</taxon>
        <taxon>Polychaeta incertae sedis</taxon>
        <taxon>Dinophilidae</taxon>
        <taxon>Dimorphilus</taxon>
    </lineage>
</organism>
<reference evidence="14 15" key="1">
    <citation type="submission" date="2020-08" db="EMBL/GenBank/DDBJ databases">
        <authorList>
            <person name="Hejnol A."/>
        </authorList>
    </citation>
    <scope>NUCLEOTIDE SEQUENCE [LARGE SCALE GENOMIC DNA]</scope>
</reference>
<name>A0A7I8VP69_9ANNE</name>
<evidence type="ECO:0000256" key="1">
    <source>
        <dbReference type="ARBA" id="ARBA00001947"/>
    </source>
</evidence>
<feature type="chain" id="PRO_5029565441" evidence="12">
    <location>
        <begin position="17"/>
        <end position="418"/>
    </location>
</feature>
<keyword evidence="8" id="KW-0862">Zinc</keyword>
<dbReference type="AlphaFoldDB" id="A0A7I8VP69"/>
<dbReference type="PROSITE" id="PS52035">
    <property type="entry name" value="PEPTIDASE_M14"/>
    <property type="match status" value="1"/>
</dbReference>
<keyword evidence="6 12" id="KW-0732">Signal</keyword>
<evidence type="ECO:0000313" key="14">
    <source>
        <dbReference type="EMBL" id="CAD5116369.1"/>
    </source>
</evidence>
<evidence type="ECO:0000256" key="3">
    <source>
        <dbReference type="ARBA" id="ARBA00022645"/>
    </source>
</evidence>
<dbReference type="GO" id="GO:0004181">
    <property type="term" value="F:metallocarboxypeptidase activity"/>
    <property type="evidence" value="ECO:0007669"/>
    <property type="project" value="InterPro"/>
</dbReference>
<protein>
    <submittedName>
        <fullName evidence="14">DgyrCDS5267</fullName>
    </submittedName>
</protein>
<keyword evidence="3" id="KW-0121">Carboxypeptidase</keyword>
<evidence type="ECO:0000256" key="8">
    <source>
        <dbReference type="ARBA" id="ARBA00022833"/>
    </source>
</evidence>
<gene>
    <name evidence="14" type="ORF">DGYR_LOCUS5006</name>
</gene>
<dbReference type="GO" id="GO:0008270">
    <property type="term" value="F:zinc ion binding"/>
    <property type="evidence" value="ECO:0007669"/>
    <property type="project" value="InterPro"/>
</dbReference>
<evidence type="ECO:0000256" key="9">
    <source>
        <dbReference type="ARBA" id="ARBA00023049"/>
    </source>
</evidence>
<feature type="domain" description="Peptidase M14" evidence="13">
    <location>
        <begin position="113"/>
        <end position="411"/>
    </location>
</feature>
<keyword evidence="4" id="KW-0645">Protease</keyword>
<dbReference type="InterPro" id="IPR003146">
    <property type="entry name" value="M14A_act_pep"/>
</dbReference>
<feature type="active site" description="Proton donor/acceptor" evidence="11">
    <location>
        <position position="380"/>
    </location>
</feature>
<dbReference type="GO" id="GO:0006508">
    <property type="term" value="P:proteolysis"/>
    <property type="evidence" value="ECO:0007669"/>
    <property type="project" value="UniProtKB-KW"/>
</dbReference>
<dbReference type="PROSITE" id="PS00133">
    <property type="entry name" value="CARBOXYPEPT_ZN_2"/>
    <property type="match status" value="1"/>
</dbReference>
<dbReference type="GO" id="GO:0005615">
    <property type="term" value="C:extracellular space"/>
    <property type="evidence" value="ECO:0007669"/>
    <property type="project" value="TreeGrafter"/>
</dbReference>
<evidence type="ECO:0000256" key="4">
    <source>
        <dbReference type="ARBA" id="ARBA00022670"/>
    </source>
</evidence>